<comment type="caution">
    <text evidence="1">The sequence shown here is derived from an EMBL/GenBank/DDBJ whole genome shotgun (WGS) entry which is preliminary data.</text>
</comment>
<gene>
    <name evidence="1" type="ORF">KQ910_09830</name>
</gene>
<sequence>MGRKVIREMPTLLSETMSVTQTMALKAATEVMIKLRPEIEKRNLKLGPGPN</sequence>
<accession>A0ABS6IHJ7</accession>
<evidence type="ECO:0000313" key="2">
    <source>
        <dbReference type="Proteomes" id="UP000727907"/>
    </source>
</evidence>
<keyword evidence="2" id="KW-1185">Reference proteome</keyword>
<proteinExistence type="predicted"/>
<evidence type="ECO:0000313" key="1">
    <source>
        <dbReference type="EMBL" id="MBU8874064.1"/>
    </source>
</evidence>
<reference evidence="1 2" key="1">
    <citation type="submission" date="2021-06" db="EMBL/GenBank/DDBJ databases">
        <authorList>
            <person name="Lee D.H."/>
        </authorList>
    </citation>
    <scope>NUCLEOTIDE SEQUENCE [LARGE SCALE GENOMIC DNA]</scope>
    <source>
        <strain evidence="1 2">MMS21-HV4-11</strain>
    </source>
</reference>
<organism evidence="1 2">
    <name type="scientific">Reyranella humidisoli</name>
    <dbReference type="NCBI Taxonomy" id="2849149"/>
    <lineage>
        <taxon>Bacteria</taxon>
        <taxon>Pseudomonadati</taxon>
        <taxon>Pseudomonadota</taxon>
        <taxon>Alphaproteobacteria</taxon>
        <taxon>Hyphomicrobiales</taxon>
        <taxon>Reyranellaceae</taxon>
        <taxon>Reyranella</taxon>
    </lineage>
</organism>
<name>A0ABS6IHJ7_9HYPH</name>
<dbReference type="EMBL" id="JAHOPB010000001">
    <property type="protein sequence ID" value="MBU8874064.1"/>
    <property type="molecule type" value="Genomic_DNA"/>
</dbReference>
<dbReference type="Proteomes" id="UP000727907">
    <property type="component" value="Unassembled WGS sequence"/>
</dbReference>
<protein>
    <submittedName>
        <fullName evidence="1">Uncharacterized protein</fullName>
    </submittedName>
</protein>